<protein>
    <submittedName>
        <fullName evidence="3">Uncharacterized protein</fullName>
    </submittedName>
</protein>
<evidence type="ECO:0000313" key="4">
    <source>
        <dbReference type="Proteomes" id="UP000593567"/>
    </source>
</evidence>
<dbReference type="Proteomes" id="UP000593567">
    <property type="component" value="Unassembled WGS sequence"/>
</dbReference>
<accession>A0A7J7KAN3</accession>
<keyword evidence="4" id="KW-1185">Reference proteome</keyword>
<dbReference type="AlphaFoldDB" id="A0A7J7KAN3"/>
<evidence type="ECO:0000313" key="3">
    <source>
        <dbReference type="EMBL" id="KAF6035712.1"/>
    </source>
</evidence>
<gene>
    <name evidence="3" type="ORF">EB796_005977</name>
</gene>
<evidence type="ECO:0000256" key="2">
    <source>
        <dbReference type="SAM" id="Phobius"/>
    </source>
</evidence>
<evidence type="ECO:0000256" key="1">
    <source>
        <dbReference type="SAM" id="MobiDB-lite"/>
    </source>
</evidence>
<proteinExistence type="predicted"/>
<feature type="region of interest" description="Disordered" evidence="1">
    <location>
        <begin position="11"/>
        <end position="46"/>
    </location>
</feature>
<feature type="compositionally biased region" description="Low complexity" evidence="1">
    <location>
        <begin position="27"/>
        <end position="37"/>
    </location>
</feature>
<organism evidence="3 4">
    <name type="scientific">Bugula neritina</name>
    <name type="common">Brown bryozoan</name>
    <name type="synonym">Sertularia neritina</name>
    <dbReference type="NCBI Taxonomy" id="10212"/>
    <lineage>
        <taxon>Eukaryota</taxon>
        <taxon>Metazoa</taxon>
        <taxon>Spiralia</taxon>
        <taxon>Lophotrochozoa</taxon>
        <taxon>Bryozoa</taxon>
        <taxon>Gymnolaemata</taxon>
        <taxon>Cheilostomatida</taxon>
        <taxon>Flustrina</taxon>
        <taxon>Buguloidea</taxon>
        <taxon>Bugulidae</taxon>
        <taxon>Bugula</taxon>
    </lineage>
</organism>
<sequence>MTTLNYLLQLPDGNSFSGSVDLPTDYSSSSEVSLEPEVTPEPETVPEEVTVQLQPAPEPQTLPELERDDQTGILPRPQTLPEVTAEEGAVPILAPEGDTEDIEQSAILPGFYTEVETEMIQLSEHRASSSNKRNSYNLVAILHDDQKSALLCKIIRADPIGRSLTYEDILRDTATQGERDFDLSSNADSKSVQGHASDNLSERSWDFSGTTSSKHSQAVTAEIIHSADEFQQLTKDQGLIRNLLQNMNSEKFKMTVSFVYLSFIFTAGIGLLLFAAVGYYTRILVNDWNEVVVHRFVCLLP</sequence>
<name>A0A7J7KAN3_BUGNE</name>
<feature type="region of interest" description="Disordered" evidence="1">
    <location>
        <begin position="180"/>
        <end position="208"/>
    </location>
</feature>
<keyword evidence="2" id="KW-0812">Transmembrane</keyword>
<keyword evidence="2" id="KW-0472">Membrane</keyword>
<reference evidence="3" key="1">
    <citation type="submission" date="2020-06" db="EMBL/GenBank/DDBJ databases">
        <title>Draft genome of Bugula neritina, a colonial animal packing powerful symbionts and potential medicines.</title>
        <authorList>
            <person name="Rayko M."/>
        </authorList>
    </citation>
    <scope>NUCLEOTIDE SEQUENCE [LARGE SCALE GENOMIC DNA]</scope>
    <source>
        <strain evidence="3">Kwan_BN1</strain>
    </source>
</reference>
<feature type="compositionally biased region" description="Polar residues" evidence="1">
    <location>
        <begin position="183"/>
        <end position="199"/>
    </location>
</feature>
<feature type="transmembrane region" description="Helical" evidence="2">
    <location>
        <begin position="258"/>
        <end position="280"/>
    </location>
</feature>
<dbReference type="EMBL" id="VXIV02000841">
    <property type="protein sequence ID" value="KAF6035712.1"/>
    <property type="molecule type" value="Genomic_DNA"/>
</dbReference>
<keyword evidence="2" id="KW-1133">Transmembrane helix</keyword>
<comment type="caution">
    <text evidence="3">The sequence shown here is derived from an EMBL/GenBank/DDBJ whole genome shotgun (WGS) entry which is preliminary data.</text>
</comment>